<name>A0A2N6D1N6_9GAMM</name>
<evidence type="ECO:0000313" key="2">
    <source>
        <dbReference type="Proteomes" id="UP000235015"/>
    </source>
</evidence>
<proteinExistence type="predicted"/>
<organism evidence="1 2">
    <name type="scientific">Sedimenticola selenatireducens</name>
    <dbReference type="NCBI Taxonomy" id="191960"/>
    <lineage>
        <taxon>Bacteria</taxon>
        <taxon>Pseudomonadati</taxon>
        <taxon>Pseudomonadota</taxon>
        <taxon>Gammaproteobacteria</taxon>
        <taxon>Chromatiales</taxon>
        <taxon>Sedimenticolaceae</taxon>
        <taxon>Sedimenticola</taxon>
    </lineage>
</organism>
<dbReference type="Proteomes" id="UP000235015">
    <property type="component" value="Unassembled WGS sequence"/>
</dbReference>
<comment type="caution">
    <text evidence="1">The sequence shown here is derived from an EMBL/GenBank/DDBJ whole genome shotgun (WGS) entry which is preliminary data.</text>
</comment>
<evidence type="ECO:0000313" key="1">
    <source>
        <dbReference type="EMBL" id="PLX63616.1"/>
    </source>
</evidence>
<sequence>MLKERIVALLVEFHGCKFPVTAMERVQMMKVKYLEAGAVAFHYLTSNRNNFTSDFRAPVRFLNRNQIGLCLPA</sequence>
<dbReference type="EMBL" id="PKUN01000001">
    <property type="protein sequence ID" value="PLX63616.1"/>
    <property type="molecule type" value="Genomic_DNA"/>
</dbReference>
<gene>
    <name evidence="1" type="ORF">C0630_01620</name>
</gene>
<protein>
    <submittedName>
        <fullName evidence="1">Uncharacterized protein</fullName>
    </submittedName>
</protein>
<accession>A0A2N6D1N6</accession>
<reference evidence="1 2" key="1">
    <citation type="submission" date="2017-11" db="EMBL/GenBank/DDBJ databases">
        <title>Genome-resolved metagenomics identifies genetic mobility, metabolic interactions, and unexpected diversity in perchlorate-reducing communities.</title>
        <authorList>
            <person name="Barnum T.P."/>
            <person name="Figueroa I.A."/>
            <person name="Carlstrom C.I."/>
            <person name="Lucas L.N."/>
            <person name="Engelbrektson A.L."/>
            <person name="Coates J.D."/>
        </authorList>
    </citation>
    <scope>NUCLEOTIDE SEQUENCE [LARGE SCALE GENOMIC DNA]</scope>
    <source>
        <strain evidence="1">BM301</strain>
    </source>
</reference>
<dbReference type="AlphaFoldDB" id="A0A2N6D1N6"/>